<evidence type="ECO:0000313" key="1">
    <source>
        <dbReference type="EMBL" id="KAF2583943.1"/>
    </source>
</evidence>
<proteinExistence type="predicted"/>
<gene>
    <name evidence="1" type="ORF">F2Q70_00035685</name>
</gene>
<organism evidence="1">
    <name type="scientific">Brassica cretica</name>
    <name type="common">Mustard</name>
    <dbReference type="NCBI Taxonomy" id="69181"/>
    <lineage>
        <taxon>Eukaryota</taxon>
        <taxon>Viridiplantae</taxon>
        <taxon>Streptophyta</taxon>
        <taxon>Embryophyta</taxon>
        <taxon>Tracheophyta</taxon>
        <taxon>Spermatophyta</taxon>
        <taxon>Magnoliopsida</taxon>
        <taxon>eudicotyledons</taxon>
        <taxon>Gunneridae</taxon>
        <taxon>Pentapetalae</taxon>
        <taxon>rosids</taxon>
        <taxon>malvids</taxon>
        <taxon>Brassicales</taxon>
        <taxon>Brassicaceae</taxon>
        <taxon>Brassiceae</taxon>
        <taxon>Brassica</taxon>
    </lineage>
</organism>
<name>A0A8S9JRH6_BRACR</name>
<accession>A0A8S9JRH6</accession>
<reference evidence="1" key="1">
    <citation type="submission" date="2019-12" db="EMBL/GenBank/DDBJ databases">
        <title>Genome sequencing and annotation of Brassica cretica.</title>
        <authorList>
            <person name="Studholme D.J."/>
            <person name="Sarris P.F."/>
        </authorList>
    </citation>
    <scope>NUCLEOTIDE SEQUENCE</scope>
    <source>
        <strain evidence="1">PFS-102/07</strain>
        <tissue evidence="1">Leaf</tissue>
    </source>
</reference>
<protein>
    <submittedName>
        <fullName evidence="1">Uncharacterized protein</fullName>
    </submittedName>
</protein>
<dbReference type="EMBL" id="QGKY02000246">
    <property type="protein sequence ID" value="KAF2583943.1"/>
    <property type="molecule type" value="Genomic_DNA"/>
</dbReference>
<dbReference type="AlphaFoldDB" id="A0A8S9JRH6"/>
<sequence length="814" mass="90770">MLARDAQLARDHARAVRRAERKGKRKIVEVMKTRASQFQVEYGNLKGAFNSLGDFRECRGSVGSLWKTQEDDYVFEREMELMKGGMKDHAHAEATIPPIDGKIQGFWDPIPVSPNTVETTADFAGDDEEVNFPADGFGASLSGSFNFDLARPRFTLGFKVCAVTSRLSVFLLRFLPDSYRFKVRDRFSAYTTCMGKDIDLGDLEFSVDDCMLPGWDPNLSFGDGSGTSEVPIPDFDDFFAGLPSVFDTPQAMSESGRPRVVAEGSRIINGGLNLLGSAIEASHREAMIYRFKAKKAEKDLARMRDEMLARDAQLARDHARTVRRAERKGKREIVEVMKTRATQFLATIPLIDGKIQGFWDPIPVSPDTVETTANFAGDDEEVNFPADAFGASLSGSFNFDLGFEVNMSCRLIFIFVEGFNLLVRSRDIDLGDLEFSVDDCMLPGWDPNLSFGDGSGTSEVPIPDFDDFFAGLPSGFDAPQATSESGRPRVVAEGSRLNLLGSAIEASHREAMIYRFKAEKAEKDLARMRDEMLARDAQLARDHARAVRRAEQKGKREIVEVMKTRASQFQVEYGNLKGAFNSLGDFRECRGSVGSLWKTHEDDYVFKREMELMKGGMKDHAHAEATIPPIDGKIQGFWDPIPVSPDTVETTADFAGDDEEVNFPADAFGTSLSGSFNFDLARPRFTLGFKVCAVTSRLSVFLLRFLPDLGLYDLYARFRPCVGRLKIKRVIRLRLFKKADVFVRANRRTELSAPASCRVSTPEASVSTDDVKSSFLETLLVEDLSIFVRLRFAVAEAVICLNFCSARKHSRDCF</sequence>
<comment type="caution">
    <text evidence="1">The sequence shown here is derived from an EMBL/GenBank/DDBJ whole genome shotgun (WGS) entry which is preliminary data.</text>
</comment>